<evidence type="ECO:0000313" key="3">
    <source>
        <dbReference type="Proteomes" id="UP000006671"/>
    </source>
</evidence>
<accession>D2VR42</accession>
<dbReference type="InParanoid" id="D2VR42"/>
<protein>
    <submittedName>
        <fullName evidence="2">Predicted protein</fullName>
    </submittedName>
</protein>
<sequence>MGPDSKTRMREQINKMENICLLTLSGLDCPGKGLDVNYKTSLMRGAMEDMPIIAGVGYNRVDKSINPPILKSPRATPVNEQKTLTRTINGATDYFNMLYPSDGSEIFNGLYSHGTTATDMIFKKYFEGDLRGYNIQKQYYTHSVQITNIEVTDEFKKIIDILPDQMDEDLYNMVISSFGDSIATKVTYGGVVDLTTSVRSCYSSPSMEQYLDIQLQVTIGINTDTSKLPNGYMRYQRVGSLDIIGGNPQISSISQRVQTFANNPVPVKFETIPIWRAFPNGPKQENMKKIYNKFVSSNSMSVAQMVAQVEAKRQADKLAPQPFYAFKVNKVNQMIEKLGSGNPAFVAAGGRAEFTEEYLILTKKLTHRVFKATVERNADGSFYIHFIRVKCDRDKNCVEHL</sequence>
<evidence type="ECO:0000313" key="2">
    <source>
        <dbReference type="EMBL" id="EFC40741.1"/>
    </source>
</evidence>
<gene>
    <name evidence="2" type="ORF">NAEGRDRAFT_51592</name>
</gene>
<dbReference type="Proteomes" id="UP000006671">
    <property type="component" value="Unassembled WGS sequence"/>
</dbReference>
<proteinExistence type="predicted"/>
<feature type="domain" description="MACPF" evidence="1">
    <location>
        <begin position="138"/>
        <end position="292"/>
    </location>
</feature>
<evidence type="ECO:0000259" key="1">
    <source>
        <dbReference type="Pfam" id="PF01823"/>
    </source>
</evidence>
<name>D2VR42_NAEGR</name>
<dbReference type="VEuPathDB" id="AmoebaDB:NAEGRDRAFT_51592"/>
<organism evidence="3">
    <name type="scientific">Naegleria gruberi</name>
    <name type="common">Amoeba</name>
    <dbReference type="NCBI Taxonomy" id="5762"/>
    <lineage>
        <taxon>Eukaryota</taxon>
        <taxon>Discoba</taxon>
        <taxon>Heterolobosea</taxon>
        <taxon>Tetramitia</taxon>
        <taxon>Eutetramitia</taxon>
        <taxon>Vahlkampfiidae</taxon>
        <taxon>Naegleria</taxon>
    </lineage>
</organism>
<reference evidence="2 3" key="1">
    <citation type="journal article" date="2010" name="Cell">
        <title>The genome of Naegleria gruberi illuminates early eukaryotic versatility.</title>
        <authorList>
            <person name="Fritz-Laylin L.K."/>
            <person name="Prochnik S.E."/>
            <person name="Ginger M.L."/>
            <person name="Dacks J.B."/>
            <person name="Carpenter M.L."/>
            <person name="Field M.C."/>
            <person name="Kuo A."/>
            <person name="Paredez A."/>
            <person name="Chapman J."/>
            <person name="Pham J."/>
            <person name="Shu S."/>
            <person name="Neupane R."/>
            <person name="Cipriano M."/>
            <person name="Mancuso J."/>
            <person name="Tu H."/>
            <person name="Salamov A."/>
            <person name="Lindquist E."/>
            <person name="Shapiro H."/>
            <person name="Lucas S."/>
            <person name="Grigoriev I.V."/>
            <person name="Cande W.Z."/>
            <person name="Fulton C."/>
            <person name="Rokhsar D.S."/>
            <person name="Dawson S.C."/>
        </authorList>
    </citation>
    <scope>NUCLEOTIDE SEQUENCE [LARGE SCALE GENOMIC DNA]</scope>
    <source>
        <strain evidence="2 3">NEG-M</strain>
    </source>
</reference>
<dbReference type="InterPro" id="IPR020864">
    <property type="entry name" value="MACPF"/>
</dbReference>
<dbReference type="GeneID" id="8864575"/>
<dbReference type="AlphaFoldDB" id="D2VR42"/>
<dbReference type="EMBL" id="GG738890">
    <property type="protein sequence ID" value="EFC40741.1"/>
    <property type="molecule type" value="Genomic_DNA"/>
</dbReference>
<dbReference type="OrthoDB" id="10676156at2759"/>
<dbReference type="KEGG" id="ngr:NAEGRDRAFT_51592"/>
<keyword evidence="3" id="KW-1185">Reference proteome</keyword>
<dbReference type="RefSeq" id="XP_002673485.1">
    <property type="nucleotide sequence ID" value="XM_002673439.1"/>
</dbReference>
<dbReference type="Pfam" id="PF01823">
    <property type="entry name" value="MACPF"/>
    <property type="match status" value="1"/>
</dbReference>